<gene>
    <name evidence="1" type="ORF">HMPREF9442_01633</name>
</gene>
<comment type="caution">
    <text evidence="1">The sequence shown here is derived from an EMBL/GenBank/DDBJ whole genome shotgun (WGS) entry which is preliminary data.</text>
</comment>
<dbReference type="RefSeq" id="WP_008626869.1">
    <property type="nucleotide sequence ID" value="NZ_GL883841.1"/>
</dbReference>
<dbReference type="HOGENOM" id="CLU_1575378_0_0_10"/>
<reference evidence="1 2" key="1">
    <citation type="submission" date="2011-02" db="EMBL/GenBank/DDBJ databases">
        <authorList>
            <person name="Weinstock G."/>
            <person name="Sodergren E."/>
            <person name="Clifton S."/>
            <person name="Fulton L."/>
            <person name="Fulton B."/>
            <person name="Courtney L."/>
            <person name="Fronick C."/>
            <person name="Harrison M."/>
            <person name="Strong C."/>
            <person name="Farmer C."/>
            <person name="Delahaunty K."/>
            <person name="Markovic C."/>
            <person name="Hall O."/>
            <person name="Minx P."/>
            <person name="Tomlinson C."/>
            <person name="Mitreva M."/>
            <person name="Hou S."/>
            <person name="Chen J."/>
            <person name="Wollam A."/>
            <person name="Pepin K.H."/>
            <person name="Johnson M."/>
            <person name="Bhonagiri V."/>
            <person name="Zhang X."/>
            <person name="Suruliraj S."/>
            <person name="Warren W."/>
            <person name="Chinwalla A."/>
            <person name="Mardis E.R."/>
            <person name="Wilson R.K."/>
        </authorList>
    </citation>
    <scope>NUCLEOTIDE SEQUENCE [LARGE SCALE GENOMIC DNA]</scope>
    <source>
        <strain evidence="1 2">YIT 11841</strain>
    </source>
</reference>
<name>F3QTW4_9BACT</name>
<evidence type="ECO:0000313" key="1">
    <source>
        <dbReference type="EMBL" id="EGG54373.1"/>
    </source>
</evidence>
<keyword evidence="2" id="KW-1185">Reference proteome</keyword>
<sequence length="172" mass="19176">MKKLSLILLLGLFVFPLYGQVVDLGDGALAAKIKASEKPYKVVYILCDYCEPSLVLYPQIHKLLAGQKNVDFYPVCAQSRAEVEAYMENYKVGGPIYVVNQNRKRKWYAIIDFYNPISATGDYLNRYLGIDADKMGASSFVVLDGKNKVIAQTTYETEDDACLGILKNAIGL</sequence>
<dbReference type="OrthoDB" id="1423529at2"/>
<dbReference type="eggNOG" id="ENOG5033JT3">
    <property type="taxonomic scope" value="Bacteria"/>
</dbReference>
<dbReference type="SUPFAM" id="SSF52833">
    <property type="entry name" value="Thioredoxin-like"/>
    <property type="match status" value="1"/>
</dbReference>
<dbReference type="EMBL" id="AFBR01000040">
    <property type="protein sequence ID" value="EGG54373.1"/>
    <property type="molecule type" value="Genomic_DNA"/>
</dbReference>
<dbReference type="GeneID" id="98397608"/>
<dbReference type="AlphaFoldDB" id="F3QTW4"/>
<dbReference type="InterPro" id="IPR036249">
    <property type="entry name" value="Thioredoxin-like_sf"/>
</dbReference>
<accession>F3QTW4</accession>
<dbReference type="Gene3D" id="3.40.30.10">
    <property type="entry name" value="Glutaredoxin"/>
    <property type="match status" value="1"/>
</dbReference>
<organism evidence="1 2">
    <name type="scientific">Paraprevotella xylaniphila YIT 11841</name>
    <dbReference type="NCBI Taxonomy" id="762982"/>
    <lineage>
        <taxon>Bacteria</taxon>
        <taxon>Pseudomonadati</taxon>
        <taxon>Bacteroidota</taxon>
        <taxon>Bacteroidia</taxon>
        <taxon>Bacteroidales</taxon>
        <taxon>Prevotellaceae</taxon>
        <taxon>Paraprevotella</taxon>
    </lineage>
</organism>
<dbReference type="Proteomes" id="UP000005546">
    <property type="component" value="Unassembled WGS sequence"/>
</dbReference>
<evidence type="ECO:0000313" key="2">
    <source>
        <dbReference type="Proteomes" id="UP000005546"/>
    </source>
</evidence>
<dbReference type="STRING" id="762982.HMPREF9442_01633"/>
<proteinExistence type="predicted"/>
<protein>
    <submittedName>
        <fullName evidence="1">Conserved domain protein</fullName>
    </submittedName>
</protein>